<reference evidence="2" key="1">
    <citation type="journal article" date="2023" name="Science">
        <title>Genome structures resolve the early diversification of teleost fishes.</title>
        <authorList>
            <person name="Parey E."/>
            <person name="Louis A."/>
            <person name="Montfort J."/>
            <person name="Bouchez O."/>
            <person name="Roques C."/>
            <person name="Iampietro C."/>
            <person name="Lluch J."/>
            <person name="Castinel A."/>
            <person name="Donnadieu C."/>
            <person name="Desvignes T."/>
            <person name="Floi Bucao C."/>
            <person name="Jouanno E."/>
            <person name="Wen M."/>
            <person name="Mejri S."/>
            <person name="Dirks R."/>
            <person name="Jansen H."/>
            <person name="Henkel C."/>
            <person name="Chen W.J."/>
            <person name="Zahm M."/>
            <person name="Cabau C."/>
            <person name="Klopp C."/>
            <person name="Thompson A.W."/>
            <person name="Robinson-Rechavi M."/>
            <person name="Braasch I."/>
            <person name="Lecointre G."/>
            <person name="Bobe J."/>
            <person name="Postlethwait J.H."/>
            <person name="Berthelot C."/>
            <person name="Roest Crollius H."/>
            <person name="Guiguen Y."/>
        </authorList>
    </citation>
    <scope>NUCLEOTIDE SEQUENCE</scope>
    <source>
        <strain evidence="2">NC1722</strain>
    </source>
</reference>
<dbReference type="EMBL" id="JAINUG010000055">
    <property type="protein sequence ID" value="KAJ8404044.1"/>
    <property type="molecule type" value="Genomic_DNA"/>
</dbReference>
<dbReference type="Proteomes" id="UP001221898">
    <property type="component" value="Unassembled WGS sequence"/>
</dbReference>
<organism evidence="2 3">
    <name type="scientific">Aldrovandia affinis</name>
    <dbReference type="NCBI Taxonomy" id="143900"/>
    <lineage>
        <taxon>Eukaryota</taxon>
        <taxon>Metazoa</taxon>
        <taxon>Chordata</taxon>
        <taxon>Craniata</taxon>
        <taxon>Vertebrata</taxon>
        <taxon>Euteleostomi</taxon>
        <taxon>Actinopterygii</taxon>
        <taxon>Neopterygii</taxon>
        <taxon>Teleostei</taxon>
        <taxon>Notacanthiformes</taxon>
        <taxon>Halosauridae</taxon>
        <taxon>Aldrovandia</taxon>
    </lineage>
</organism>
<feature type="region of interest" description="Disordered" evidence="1">
    <location>
        <begin position="1"/>
        <end position="30"/>
    </location>
</feature>
<name>A0AAD7SK03_9TELE</name>
<keyword evidence="3" id="KW-1185">Reference proteome</keyword>
<proteinExistence type="predicted"/>
<evidence type="ECO:0000313" key="2">
    <source>
        <dbReference type="EMBL" id="KAJ8404044.1"/>
    </source>
</evidence>
<gene>
    <name evidence="2" type="ORF">AAFF_G00343940</name>
</gene>
<evidence type="ECO:0000313" key="3">
    <source>
        <dbReference type="Proteomes" id="UP001221898"/>
    </source>
</evidence>
<accession>A0AAD7SK03</accession>
<comment type="caution">
    <text evidence="2">The sequence shown here is derived from an EMBL/GenBank/DDBJ whole genome shotgun (WGS) entry which is preliminary data.</text>
</comment>
<evidence type="ECO:0000256" key="1">
    <source>
        <dbReference type="SAM" id="MobiDB-lite"/>
    </source>
</evidence>
<protein>
    <submittedName>
        <fullName evidence="2">Uncharacterized protein</fullName>
    </submittedName>
</protein>
<dbReference type="AlphaFoldDB" id="A0AAD7SK03"/>
<feature type="compositionally biased region" description="Polar residues" evidence="1">
    <location>
        <begin position="1"/>
        <end position="10"/>
    </location>
</feature>
<sequence length="90" mass="9947">MTLTVDSTMVTPDAAHGQACGGRDPDQTSYSTSLTYLTPAAKNVQLHKRPPPVNHQRIEEQRLLRQLLQPAWPKPHMLEEGSAHATSTSF</sequence>